<dbReference type="GeneID" id="24107656"/>
<dbReference type="PRINTS" id="PR00452">
    <property type="entry name" value="SH3DOMAIN"/>
</dbReference>
<dbReference type="eggNOG" id="KOG2199">
    <property type="taxonomic scope" value="Eukaryota"/>
</dbReference>
<dbReference type="PRINTS" id="PR00499">
    <property type="entry name" value="P67PHOX"/>
</dbReference>
<evidence type="ECO:0000256" key="4">
    <source>
        <dbReference type="ARBA" id="ARBA00017923"/>
    </source>
</evidence>
<dbReference type="InterPro" id="IPR001452">
    <property type="entry name" value="SH3_domain"/>
</dbReference>
<gene>
    <name evidence="15" type="ORF">PHSY_002363</name>
</gene>
<evidence type="ECO:0000256" key="2">
    <source>
        <dbReference type="ARBA" id="ARBA00004125"/>
    </source>
</evidence>
<dbReference type="SUPFAM" id="SSF89009">
    <property type="entry name" value="GAT-like domain"/>
    <property type="match status" value="1"/>
</dbReference>
<keyword evidence="9" id="KW-0653">Protein transport</keyword>
<evidence type="ECO:0000313" key="15">
    <source>
        <dbReference type="EMBL" id="GAC94790.1"/>
    </source>
</evidence>
<proteinExistence type="inferred from homology"/>
<dbReference type="PROSITE" id="PS50002">
    <property type="entry name" value="SH3"/>
    <property type="match status" value="1"/>
</dbReference>
<evidence type="ECO:0000256" key="9">
    <source>
        <dbReference type="ARBA" id="ARBA00022927"/>
    </source>
</evidence>
<feature type="compositionally biased region" description="Polar residues" evidence="12">
    <location>
        <begin position="532"/>
        <end position="558"/>
    </location>
</feature>
<evidence type="ECO:0000256" key="10">
    <source>
        <dbReference type="ARBA" id="ARBA00023136"/>
    </source>
</evidence>
<dbReference type="InterPro" id="IPR008942">
    <property type="entry name" value="ENTH_VHS"/>
</dbReference>
<feature type="compositionally biased region" description="Polar residues" evidence="12">
    <location>
        <begin position="603"/>
        <end position="624"/>
    </location>
</feature>
<feature type="compositionally biased region" description="Low complexity" evidence="12">
    <location>
        <begin position="590"/>
        <end position="601"/>
    </location>
</feature>
<dbReference type="STRING" id="1305764.R9P9P4"/>
<dbReference type="OrthoDB" id="10255964at2759"/>
<dbReference type="InterPro" id="IPR050670">
    <property type="entry name" value="STAM"/>
</dbReference>
<evidence type="ECO:0000256" key="12">
    <source>
        <dbReference type="SAM" id="MobiDB-lite"/>
    </source>
</evidence>
<keyword evidence="16" id="KW-1185">Reference proteome</keyword>
<feature type="compositionally biased region" description="Low complexity" evidence="12">
    <location>
        <begin position="498"/>
        <end position="516"/>
    </location>
</feature>
<evidence type="ECO:0000256" key="3">
    <source>
        <dbReference type="ARBA" id="ARBA00009666"/>
    </source>
</evidence>
<keyword evidence="10" id="KW-0472">Membrane</keyword>
<dbReference type="EMBL" id="DF238786">
    <property type="protein sequence ID" value="GAC94790.1"/>
    <property type="molecule type" value="Genomic_DNA"/>
</dbReference>
<dbReference type="GO" id="GO:0033565">
    <property type="term" value="C:ESCRT-0 complex"/>
    <property type="evidence" value="ECO:0007669"/>
    <property type="project" value="TreeGrafter"/>
</dbReference>
<dbReference type="GO" id="GO:0043130">
    <property type="term" value="F:ubiquitin binding"/>
    <property type="evidence" value="ECO:0007669"/>
    <property type="project" value="InterPro"/>
</dbReference>
<feature type="compositionally biased region" description="Basic and acidic residues" evidence="12">
    <location>
        <begin position="190"/>
        <end position="201"/>
    </location>
</feature>
<evidence type="ECO:0000256" key="6">
    <source>
        <dbReference type="ARBA" id="ARBA00022443"/>
    </source>
</evidence>
<dbReference type="AlphaFoldDB" id="R9P9P4"/>
<keyword evidence="6 11" id="KW-0728">SH3 domain</keyword>
<comment type="similarity">
    <text evidence="3">Belongs to the STAM family.</text>
</comment>
<dbReference type="SUPFAM" id="SSF48464">
    <property type="entry name" value="ENTH/VHS domain"/>
    <property type="match status" value="1"/>
</dbReference>
<dbReference type="PROSITE" id="PS50179">
    <property type="entry name" value="VHS"/>
    <property type="match status" value="1"/>
</dbReference>
<dbReference type="SMART" id="SM00326">
    <property type="entry name" value="SH3"/>
    <property type="match status" value="1"/>
</dbReference>
<dbReference type="PANTHER" id="PTHR45929:SF3">
    <property type="entry name" value="JAK PATHWAY SIGNAL TRANSDUCTION ADAPTOR MOLECULE"/>
    <property type="match status" value="1"/>
</dbReference>
<evidence type="ECO:0000256" key="1">
    <source>
        <dbReference type="ARBA" id="ARBA00002654"/>
    </source>
</evidence>
<reference evidence="16" key="1">
    <citation type="journal article" date="2013" name="Genome Announc.">
        <title>Draft genome sequence of the basidiomycetous yeast-like fungus Pseudozyma hubeiensis SY62, which produces an abundant amount of the biosurfactant mannosylerythritol lipids.</title>
        <authorList>
            <person name="Konishi M."/>
            <person name="Hatada Y."/>
            <person name="Horiuchi J."/>
        </authorList>
    </citation>
    <scope>NUCLEOTIDE SEQUENCE [LARGE SCALE GENOMIC DNA]</scope>
    <source>
        <strain evidence="16">SY62</strain>
    </source>
</reference>
<dbReference type="InterPro" id="IPR004152">
    <property type="entry name" value="GAT_dom"/>
</dbReference>
<dbReference type="SUPFAM" id="SSF50044">
    <property type="entry name" value="SH3-domain"/>
    <property type="match status" value="1"/>
</dbReference>
<keyword evidence="7" id="KW-0813">Transport</keyword>
<feature type="region of interest" description="Disordered" evidence="12">
    <location>
        <begin position="225"/>
        <end position="281"/>
    </location>
</feature>
<evidence type="ECO:0000256" key="11">
    <source>
        <dbReference type="PROSITE-ProRule" id="PRU00192"/>
    </source>
</evidence>
<dbReference type="Pfam" id="PF00790">
    <property type="entry name" value="VHS"/>
    <property type="match status" value="1"/>
</dbReference>
<dbReference type="GO" id="GO:0035091">
    <property type="term" value="F:phosphatidylinositol binding"/>
    <property type="evidence" value="ECO:0007669"/>
    <property type="project" value="InterPro"/>
</dbReference>
<dbReference type="CDD" id="cd21386">
    <property type="entry name" value="GAT_Hse1"/>
    <property type="match status" value="1"/>
</dbReference>
<dbReference type="Gene3D" id="2.30.30.40">
    <property type="entry name" value="SH3 Domains"/>
    <property type="match status" value="1"/>
</dbReference>
<organism evidence="15 16">
    <name type="scientific">Pseudozyma hubeiensis (strain SY62)</name>
    <name type="common">Yeast</name>
    <dbReference type="NCBI Taxonomy" id="1305764"/>
    <lineage>
        <taxon>Eukaryota</taxon>
        <taxon>Fungi</taxon>
        <taxon>Dikarya</taxon>
        <taxon>Basidiomycota</taxon>
        <taxon>Ustilaginomycotina</taxon>
        <taxon>Ustilaginomycetes</taxon>
        <taxon>Ustilaginales</taxon>
        <taxon>Ustilaginaceae</taxon>
        <taxon>Pseudozyma</taxon>
    </lineage>
</organism>
<name>R9P9P4_PSEHS</name>
<keyword evidence="8" id="KW-0967">Endosome</keyword>
<dbReference type="InterPro" id="IPR036028">
    <property type="entry name" value="SH3-like_dom_sf"/>
</dbReference>
<dbReference type="Gene3D" id="1.20.5.1940">
    <property type="match status" value="1"/>
</dbReference>
<evidence type="ECO:0000313" key="16">
    <source>
        <dbReference type="Proteomes" id="UP000014071"/>
    </source>
</evidence>
<feature type="compositionally biased region" description="Polar residues" evidence="12">
    <location>
        <begin position="441"/>
        <end position="453"/>
    </location>
</feature>
<evidence type="ECO:0000256" key="5">
    <source>
        <dbReference type="ARBA" id="ARBA00018978"/>
    </source>
</evidence>
<dbReference type="Pfam" id="PF03127">
    <property type="entry name" value="GAT"/>
    <property type="match status" value="1"/>
</dbReference>
<dbReference type="Gene3D" id="1.25.40.90">
    <property type="match status" value="1"/>
</dbReference>
<feature type="domain" description="SH3" evidence="13">
    <location>
        <begin position="286"/>
        <end position="345"/>
    </location>
</feature>
<feature type="region of interest" description="Disordered" evidence="12">
    <location>
        <begin position="482"/>
        <end position="630"/>
    </location>
</feature>
<dbReference type="CDD" id="cd11805">
    <property type="entry name" value="SH3_GRB2_like_C"/>
    <property type="match status" value="1"/>
</dbReference>
<evidence type="ECO:0000259" key="14">
    <source>
        <dbReference type="PROSITE" id="PS50179"/>
    </source>
</evidence>
<dbReference type="SMART" id="SM00288">
    <property type="entry name" value="VHS"/>
    <property type="match status" value="1"/>
</dbReference>
<evidence type="ECO:0000259" key="13">
    <source>
        <dbReference type="PROSITE" id="PS50002"/>
    </source>
</evidence>
<comment type="function">
    <text evidence="1">Component of the ESCRT-0 complex which is the sorting receptor for ubiquitinated cargo proteins at the multivesicular body (MVB).</text>
</comment>
<feature type="region of interest" description="Disordered" evidence="12">
    <location>
        <begin position="178"/>
        <end position="201"/>
    </location>
</feature>
<evidence type="ECO:0000256" key="8">
    <source>
        <dbReference type="ARBA" id="ARBA00022753"/>
    </source>
</evidence>
<dbReference type="GO" id="GO:0010008">
    <property type="term" value="C:endosome membrane"/>
    <property type="evidence" value="ECO:0007669"/>
    <property type="project" value="UniProtKB-SubCell"/>
</dbReference>
<sequence length="630" mass="69854">MHLVQLSPDSRTTQPLQRSPVYMYNHQHFKSNRSSKALNMFTAKNPFEDIVLKATSDELTSENWELNLEVCDKVSSGGESAARNCIAAIQKRLVHRNANVQLYALTLADAVAKNCGLTAHQELASRSFTQTLARICLDRNTHATVKKRCSALVKEWAGEFDDQSLGLMKETYESLKSQDAVVDEDAPVDPPREPTSEQLRAEDEELRRALELSIQDQGGRNAWNSYQSQQAEASGSSAPAPALTTSYSQQPSSHNAPVQQQHAPPQQNGTASASSVQPTSAAPVPAVASRVRALYDFSPTEPGELAFSRGEIIRVLDSVYEHWWRGEVRGEAGIFPVNYVEVLPDPTPDELQREAEMEARIFSQAADIDRLLTKLRGLDPARDNLADDEELQDLYQKSLAMRPKIVKLIDRYSNKITELKAMNDKFVHARGSFDEMMEQSLSRYNPGGQSSQEYLRPRPELTQQVSASSADYAQQSAYAYPNAHAPPVHQGASGSLSHDQSQYPYNQQQQHHTYPQDAASTAADPGYGESSRIPSGTQPTQQPSMGYQQPSVDQQYNPTPHDDEKRRLFERARAESEAYQQQHFQHQGHPSSSGYSGAYPSQPDASALNQQMGNMNIGGSSNYPSHPVGH</sequence>
<evidence type="ECO:0000256" key="7">
    <source>
        <dbReference type="ARBA" id="ARBA00022448"/>
    </source>
</evidence>
<feature type="domain" description="VHS" evidence="14">
    <location>
        <begin position="54"/>
        <end position="183"/>
    </location>
</feature>
<dbReference type="PANTHER" id="PTHR45929">
    <property type="entry name" value="JAK PATHWAY SIGNAL TRANSDUCTION ADAPTOR MOLECULE"/>
    <property type="match status" value="1"/>
</dbReference>
<dbReference type="Pfam" id="PF00018">
    <property type="entry name" value="SH3_1"/>
    <property type="match status" value="1"/>
</dbReference>
<dbReference type="Proteomes" id="UP000014071">
    <property type="component" value="Unassembled WGS sequence"/>
</dbReference>
<comment type="subcellular location">
    <subcellularLocation>
        <location evidence="2">Endosome membrane</location>
        <topology evidence="2">Peripheral membrane protein</topology>
        <orientation evidence="2">Cytoplasmic side</orientation>
    </subcellularLocation>
</comment>
<dbReference type="HOGENOM" id="CLU_010104_1_1_1"/>
<dbReference type="RefSeq" id="XP_012188377.1">
    <property type="nucleotide sequence ID" value="XM_012332987.1"/>
</dbReference>
<dbReference type="CDD" id="cd16978">
    <property type="entry name" value="VHS_HSE1"/>
    <property type="match status" value="1"/>
</dbReference>
<dbReference type="InterPro" id="IPR002014">
    <property type="entry name" value="VHS_dom"/>
</dbReference>
<feature type="compositionally biased region" description="Basic and acidic residues" evidence="12">
    <location>
        <begin position="560"/>
        <end position="576"/>
    </location>
</feature>
<feature type="compositionally biased region" description="Polar residues" evidence="12">
    <location>
        <begin position="578"/>
        <end position="589"/>
    </location>
</feature>
<feature type="region of interest" description="Disordered" evidence="12">
    <location>
        <begin position="441"/>
        <end position="470"/>
    </location>
</feature>
<protein>
    <recommendedName>
        <fullName evidence="4">Class E vacuolar protein-sorting machinery protein HSE1</fullName>
    </recommendedName>
    <alternativeName>
        <fullName evidence="5">Class E vacuolar protein-sorting machinery protein hse1</fullName>
    </alternativeName>
</protein>
<accession>R9P9P4</accession>
<dbReference type="GO" id="GO:0043328">
    <property type="term" value="P:protein transport to vacuole involved in ubiquitin-dependent protein catabolic process via the multivesicular body sorting pathway"/>
    <property type="evidence" value="ECO:0007669"/>
    <property type="project" value="TreeGrafter"/>
</dbReference>